<protein>
    <submittedName>
        <fullName evidence="2">Uncharacterized protein</fullName>
    </submittedName>
</protein>
<organism evidence="2 3">
    <name type="scientific">Datura stramonium</name>
    <name type="common">Jimsonweed</name>
    <name type="synonym">Common thornapple</name>
    <dbReference type="NCBI Taxonomy" id="4076"/>
    <lineage>
        <taxon>Eukaryota</taxon>
        <taxon>Viridiplantae</taxon>
        <taxon>Streptophyta</taxon>
        <taxon>Embryophyta</taxon>
        <taxon>Tracheophyta</taxon>
        <taxon>Spermatophyta</taxon>
        <taxon>Magnoliopsida</taxon>
        <taxon>eudicotyledons</taxon>
        <taxon>Gunneridae</taxon>
        <taxon>Pentapetalae</taxon>
        <taxon>asterids</taxon>
        <taxon>lamiids</taxon>
        <taxon>Solanales</taxon>
        <taxon>Solanaceae</taxon>
        <taxon>Solanoideae</taxon>
        <taxon>Datureae</taxon>
        <taxon>Datura</taxon>
    </lineage>
</organism>
<dbReference type="Proteomes" id="UP000823775">
    <property type="component" value="Unassembled WGS sequence"/>
</dbReference>
<accession>A0ABS8WQG0</accession>
<keyword evidence="3" id="KW-1185">Reference proteome</keyword>
<feature type="non-terminal residue" evidence="2">
    <location>
        <position position="1"/>
    </location>
</feature>
<feature type="region of interest" description="Disordered" evidence="1">
    <location>
        <begin position="95"/>
        <end position="117"/>
    </location>
</feature>
<proteinExistence type="predicted"/>
<evidence type="ECO:0000313" key="3">
    <source>
        <dbReference type="Proteomes" id="UP000823775"/>
    </source>
</evidence>
<sequence>AGWRLTHADGAMESHCAGMKDRLTFNHGVEEEDVGILEVLKYEGYIKHFVKGATDGNEVGDEYVRVVKLVAKDMCVDLSELSVNFWSWSNRRISAQPLSSPPSTRRILRSTSRPLAS</sequence>
<name>A0ABS8WQG0_DATST</name>
<dbReference type="EMBL" id="JACEIK010008887">
    <property type="protein sequence ID" value="MCE3051737.1"/>
    <property type="molecule type" value="Genomic_DNA"/>
</dbReference>
<gene>
    <name evidence="2" type="ORF">HAX54_050612</name>
</gene>
<comment type="caution">
    <text evidence="2">The sequence shown here is derived from an EMBL/GenBank/DDBJ whole genome shotgun (WGS) entry which is preliminary data.</text>
</comment>
<evidence type="ECO:0000256" key="1">
    <source>
        <dbReference type="SAM" id="MobiDB-lite"/>
    </source>
</evidence>
<reference evidence="2 3" key="1">
    <citation type="journal article" date="2021" name="BMC Genomics">
        <title>Datura genome reveals duplications of psychoactive alkaloid biosynthetic genes and high mutation rate following tissue culture.</title>
        <authorList>
            <person name="Rajewski A."/>
            <person name="Carter-House D."/>
            <person name="Stajich J."/>
            <person name="Litt A."/>
        </authorList>
    </citation>
    <scope>NUCLEOTIDE SEQUENCE [LARGE SCALE GENOMIC DNA]</scope>
    <source>
        <strain evidence="2">AR-01</strain>
    </source>
</reference>
<evidence type="ECO:0000313" key="2">
    <source>
        <dbReference type="EMBL" id="MCE3051737.1"/>
    </source>
</evidence>